<dbReference type="InterPro" id="IPR029492">
    <property type="entry name" value="DUF4435"/>
</dbReference>
<organism evidence="2 3">
    <name type="scientific">Pseudomonas aegrilactucae</name>
    <dbReference type="NCBI Taxonomy" id="2854028"/>
    <lineage>
        <taxon>Bacteria</taxon>
        <taxon>Pseudomonadati</taxon>
        <taxon>Pseudomonadota</taxon>
        <taxon>Gammaproteobacteria</taxon>
        <taxon>Pseudomonadales</taxon>
        <taxon>Pseudomonadaceae</taxon>
        <taxon>Pseudomonas</taxon>
    </lineage>
</organism>
<feature type="domain" description="DUF4435" evidence="1">
    <location>
        <begin position="45"/>
        <end position="163"/>
    </location>
</feature>
<keyword evidence="3" id="KW-1185">Reference proteome</keyword>
<gene>
    <name evidence="2" type="ORF">KUO17_15140</name>
</gene>
<accession>A0A9Q3AET6</accession>
<protein>
    <submittedName>
        <fullName evidence="2">DUF4435 domain-containing protein</fullName>
    </submittedName>
</protein>
<reference evidence="2" key="1">
    <citation type="journal article" date="2022" name="Int. J. Syst. Evol. Microbiol.">
        <title>Pseudomonas aegrilactucae sp. nov. and Pseudomonas morbosilactucae sp. nov., pathogens causing bacterial rot of lettuce in Japan.</title>
        <authorList>
            <person name="Sawada H."/>
            <person name="Fujikawa T."/>
            <person name="Satou M."/>
        </authorList>
    </citation>
    <scope>NUCLEOTIDE SEQUENCE</scope>
    <source>
        <strain evidence="2">MAFF 301350</strain>
    </source>
</reference>
<dbReference type="Proteomes" id="UP001106592">
    <property type="component" value="Unassembled WGS sequence"/>
</dbReference>
<dbReference type="AlphaFoldDB" id="A0A9Q3AET6"/>
<reference evidence="2" key="2">
    <citation type="journal article" date="2023" name="Plant Pathol.">
        <title>Dismantling and reorganizing Pseudomonas marginalis sensu#lato.</title>
        <authorList>
            <person name="Sawada H."/>
            <person name="Fujikawa T."/>
            <person name="Satou M."/>
        </authorList>
    </citation>
    <scope>NUCLEOTIDE SEQUENCE</scope>
    <source>
        <strain evidence="2">MAFF 301350</strain>
    </source>
</reference>
<evidence type="ECO:0000313" key="3">
    <source>
        <dbReference type="Proteomes" id="UP001106592"/>
    </source>
</evidence>
<comment type="caution">
    <text evidence="2">The sequence shown here is derived from an EMBL/GenBank/DDBJ whole genome shotgun (WGS) entry which is preliminary data.</text>
</comment>
<dbReference type="RefSeq" id="WP_217976354.1">
    <property type="nucleotide sequence ID" value="NZ_JAHTBI010000051.1"/>
</dbReference>
<proteinExistence type="predicted"/>
<evidence type="ECO:0000259" key="1">
    <source>
        <dbReference type="Pfam" id="PF14491"/>
    </source>
</evidence>
<sequence>MSFTRSSDGLSNYNAFLKTDVIIFSEGGNLNNPIDDTECNIWSIDSIFWKAVFKKYWPEKKIRIKSLGGKNNVLLYAKKIAFENSKNCVAVMDRDHDAHSDEIINHPRVIYTFGYSWENDAWRAGVLISALCELHPNGKIPDDLITAIHDSYDVFFKRVNRLVFFDVLCSMQKLPGIPEDFGTLVDVFNGVPFKVKRDSFKATIKAVKSNKKIPFKYHGKFRIVPAIDCYGKLMAEFGFGVLTDHYKKFTGSKTLNRQHADYLIANAMEKISISEYDPQISGYYNQVFRLAEASF</sequence>
<evidence type="ECO:0000313" key="2">
    <source>
        <dbReference type="EMBL" id="MBV6288348.1"/>
    </source>
</evidence>
<dbReference type="EMBL" id="JAHTBI010000051">
    <property type="protein sequence ID" value="MBV6288348.1"/>
    <property type="molecule type" value="Genomic_DNA"/>
</dbReference>
<dbReference type="Pfam" id="PF14491">
    <property type="entry name" value="DUF4435"/>
    <property type="match status" value="1"/>
</dbReference>
<name>A0A9Q3AET6_9PSED</name>